<reference evidence="3" key="1">
    <citation type="journal article" date="2020" name="bioRxiv">
        <title>Comparative genomics of Chlamydomonas.</title>
        <authorList>
            <person name="Craig R.J."/>
            <person name="Hasan A.R."/>
            <person name="Ness R.W."/>
            <person name="Keightley P.D."/>
        </authorList>
    </citation>
    <scope>NUCLEOTIDE SEQUENCE</scope>
    <source>
        <strain evidence="3">SAG 7.73</strain>
    </source>
</reference>
<feature type="compositionally biased region" description="Low complexity" evidence="1">
    <location>
        <begin position="260"/>
        <end position="312"/>
    </location>
</feature>
<dbReference type="AlphaFoldDB" id="A0A835SYF4"/>
<comment type="caution">
    <text evidence="3">The sequence shown here is derived from an EMBL/GenBank/DDBJ whole genome shotgun (WGS) entry which is preliminary data.</text>
</comment>
<keyword evidence="4" id="KW-1185">Reference proteome</keyword>
<dbReference type="Proteomes" id="UP000650467">
    <property type="component" value="Unassembled WGS sequence"/>
</dbReference>
<evidence type="ECO:0000313" key="3">
    <source>
        <dbReference type="EMBL" id="KAG2428765.1"/>
    </source>
</evidence>
<protein>
    <recommendedName>
        <fullName evidence="2">YHYH domain-containing protein</fullName>
    </recommendedName>
</protein>
<feature type="domain" description="YHYH" evidence="2">
    <location>
        <begin position="31"/>
        <end position="126"/>
    </location>
</feature>
<name>A0A835SYF4_CHLIN</name>
<dbReference type="Pfam" id="PF14240">
    <property type="entry name" value="YHYH"/>
    <property type="match status" value="1"/>
</dbReference>
<accession>A0A835SYF4</accession>
<sequence>MTFKVPLSYALMPDGASNAGGFLTASDQLGPTANGSYIPLPKAGPTCFAINGAAIFPPYNDRAVLTWEACEIDKCNAHVGQGFDYHFHGDPFGPSCLYNASSYGSSTHPPLIGFGLDGPWLFGRYTGSSQPGFSVALDACGGHTHDSLPYHYHSQVLSMTTTGGVLRDVAAGQAYTAYPAGPLGCWRGNISSIPSFWDERGHTAAYGNPRDAPPAISSRSDYTTLRPCCGSTSYYLAPGFSLNGAAARVASTYSGAATPAISDPATASSSSSSSSTSTSSANSTATASSSSPPASSSSATPAAAPTAGTNSSGPAVNGSSPPPPGKNNAGSRALGGTGTMLMLVCGILSLMVFGQC</sequence>
<dbReference type="InterPro" id="IPR025924">
    <property type="entry name" value="YHYH_dom"/>
</dbReference>
<evidence type="ECO:0000313" key="4">
    <source>
        <dbReference type="Proteomes" id="UP000650467"/>
    </source>
</evidence>
<organism evidence="3 4">
    <name type="scientific">Chlamydomonas incerta</name>
    <dbReference type="NCBI Taxonomy" id="51695"/>
    <lineage>
        <taxon>Eukaryota</taxon>
        <taxon>Viridiplantae</taxon>
        <taxon>Chlorophyta</taxon>
        <taxon>core chlorophytes</taxon>
        <taxon>Chlorophyceae</taxon>
        <taxon>CS clade</taxon>
        <taxon>Chlamydomonadales</taxon>
        <taxon>Chlamydomonadaceae</taxon>
        <taxon>Chlamydomonas</taxon>
    </lineage>
</organism>
<feature type="region of interest" description="Disordered" evidence="1">
    <location>
        <begin position="260"/>
        <end position="332"/>
    </location>
</feature>
<proteinExistence type="predicted"/>
<gene>
    <name evidence="3" type="ORF">HXX76_011466</name>
</gene>
<evidence type="ECO:0000256" key="1">
    <source>
        <dbReference type="SAM" id="MobiDB-lite"/>
    </source>
</evidence>
<evidence type="ECO:0000259" key="2">
    <source>
        <dbReference type="Pfam" id="PF14240"/>
    </source>
</evidence>
<dbReference type="EMBL" id="JAEHOC010000033">
    <property type="protein sequence ID" value="KAG2428765.1"/>
    <property type="molecule type" value="Genomic_DNA"/>
</dbReference>
<dbReference type="OrthoDB" id="536979at2759"/>